<dbReference type="PANTHER" id="PTHR24006:SF888">
    <property type="entry name" value="UBIQUITIN CARBOXYL-TERMINAL HYDROLASE 30"/>
    <property type="match status" value="1"/>
</dbReference>
<comment type="similarity">
    <text evidence="2">Belongs to the peptidase C19 family.</text>
</comment>
<proteinExistence type="inferred from homology"/>
<evidence type="ECO:0000256" key="2">
    <source>
        <dbReference type="ARBA" id="ARBA00009085"/>
    </source>
</evidence>
<dbReference type="GO" id="GO:0005829">
    <property type="term" value="C:cytosol"/>
    <property type="evidence" value="ECO:0007669"/>
    <property type="project" value="TreeGrafter"/>
</dbReference>
<sequence length="251" mass="28772">MFGLPNQRGSCWVNAALQGLFSCPTLTDRYEEGTVDKANPYDVCLEAVYRNKGVHGLKEFYECIRTSYMPAGENIGDSHELIVHLCDKLPWLDEAFRFNIGDRIVCNNCQDAQMHTTTTIDLHLMPSRPGIPLLNAIQEYVQPQVIESWACEKCKEKKGCTKQVLFGTFPKVLMIWSTPIEYSSVIVVNNKKYYLFSVVCFTGGHWRTYARKMPPGSPWYVLDDQHVVAVDSRKFPLDSTMRVLLYFLHEN</sequence>
<evidence type="ECO:0000256" key="7">
    <source>
        <dbReference type="ARBA" id="ARBA00022807"/>
    </source>
</evidence>
<dbReference type="PROSITE" id="PS50235">
    <property type="entry name" value="USP_3"/>
    <property type="match status" value="1"/>
</dbReference>
<dbReference type="GO" id="GO:0016579">
    <property type="term" value="P:protein deubiquitination"/>
    <property type="evidence" value="ECO:0007669"/>
    <property type="project" value="InterPro"/>
</dbReference>
<evidence type="ECO:0000259" key="8">
    <source>
        <dbReference type="PROSITE" id="PS50235"/>
    </source>
</evidence>
<keyword evidence="6" id="KW-0378">Hydrolase</keyword>
<evidence type="ECO:0000256" key="6">
    <source>
        <dbReference type="ARBA" id="ARBA00022801"/>
    </source>
</evidence>
<dbReference type="AlphaFoldDB" id="A0A6C0HKF8"/>
<dbReference type="Pfam" id="PF00443">
    <property type="entry name" value="UCH"/>
    <property type="match status" value="1"/>
</dbReference>
<protein>
    <recommendedName>
        <fullName evidence="3">ubiquitinyl hydrolase 1</fullName>
        <ecNumber evidence="3">3.4.19.12</ecNumber>
    </recommendedName>
</protein>
<evidence type="ECO:0000256" key="3">
    <source>
        <dbReference type="ARBA" id="ARBA00012759"/>
    </source>
</evidence>
<reference evidence="9" key="1">
    <citation type="journal article" date="2020" name="Nature">
        <title>Giant virus diversity and host interactions through global metagenomics.</title>
        <authorList>
            <person name="Schulz F."/>
            <person name="Roux S."/>
            <person name="Paez-Espino D."/>
            <person name="Jungbluth S."/>
            <person name="Walsh D.A."/>
            <person name="Denef V.J."/>
            <person name="McMahon K.D."/>
            <person name="Konstantinidis K.T."/>
            <person name="Eloe-Fadrosh E.A."/>
            <person name="Kyrpides N.C."/>
            <person name="Woyke T."/>
        </authorList>
    </citation>
    <scope>NUCLEOTIDE SEQUENCE</scope>
    <source>
        <strain evidence="9">GVMAG-M-3300023184-135</strain>
    </source>
</reference>
<dbReference type="EC" id="3.4.19.12" evidence="3"/>
<dbReference type="SUPFAM" id="SSF54001">
    <property type="entry name" value="Cysteine proteinases"/>
    <property type="match status" value="1"/>
</dbReference>
<dbReference type="GO" id="GO:0006508">
    <property type="term" value="P:proteolysis"/>
    <property type="evidence" value="ECO:0007669"/>
    <property type="project" value="UniProtKB-KW"/>
</dbReference>
<evidence type="ECO:0000256" key="4">
    <source>
        <dbReference type="ARBA" id="ARBA00022670"/>
    </source>
</evidence>
<evidence type="ECO:0000256" key="5">
    <source>
        <dbReference type="ARBA" id="ARBA00022786"/>
    </source>
</evidence>
<dbReference type="PANTHER" id="PTHR24006">
    <property type="entry name" value="UBIQUITIN CARBOXYL-TERMINAL HYDROLASE"/>
    <property type="match status" value="1"/>
</dbReference>
<accession>A0A6C0HKF8</accession>
<dbReference type="InterPro" id="IPR028889">
    <property type="entry name" value="USP"/>
</dbReference>
<feature type="domain" description="USP" evidence="8">
    <location>
        <begin position="2"/>
        <end position="250"/>
    </location>
</feature>
<dbReference type="GO" id="GO:0005634">
    <property type="term" value="C:nucleus"/>
    <property type="evidence" value="ECO:0007669"/>
    <property type="project" value="TreeGrafter"/>
</dbReference>
<keyword evidence="5" id="KW-0833">Ubl conjugation pathway</keyword>
<dbReference type="Gene3D" id="3.90.70.10">
    <property type="entry name" value="Cysteine proteinases"/>
    <property type="match status" value="1"/>
</dbReference>
<dbReference type="EMBL" id="MN739976">
    <property type="protein sequence ID" value="QHT80969.1"/>
    <property type="molecule type" value="Genomic_DNA"/>
</dbReference>
<evidence type="ECO:0000313" key="9">
    <source>
        <dbReference type="EMBL" id="QHT80969.1"/>
    </source>
</evidence>
<keyword evidence="7" id="KW-0788">Thiol protease</keyword>
<dbReference type="InterPro" id="IPR050164">
    <property type="entry name" value="Peptidase_C19"/>
</dbReference>
<comment type="catalytic activity">
    <reaction evidence="1">
        <text>Thiol-dependent hydrolysis of ester, thioester, amide, peptide and isopeptide bonds formed by the C-terminal Gly of ubiquitin (a 76-residue protein attached to proteins as an intracellular targeting signal).</text>
        <dbReference type="EC" id="3.4.19.12"/>
    </reaction>
</comment>
<evidence type="ECO:0000256" key="1">
    <source>
        <dbReference type="ARBA" id="ARBA00000707"/>
    </source>
</evidence>
<keyword evidence="4" id="KW-0645">Protease</keyword>
<name>A0A6C0HKF8_9ZZZZ</name>
<dbReference type="GO" id="GO:0004843">
    <property type="term" value="F:cysteine-type deubiquitinase activity"/>
    <property type="evidence" value="ECO:0007669"/>
    <property type="project" value="UniProtKB-EC"/>
</dbReference>
<dbReference type="InterPro" id="IPR038765">
    <property type="entry name" value="Papain-like_cys_pep_sf"/>
</dbReference>
<organism evidence="9">
    <name type="scientific">viral metagenome</name>
    <dbReference type="NCBI Taxonomy" id="1070528"/>
    <lineage>
        <taxon>unclassified sequences</taxon>
        <taxon>metagenomes</taxon>
        <taxon>organismal metagenomes</taxon>
    </lineage>
</organism>
<dbReference type="InterPro" id="IPR001394">
    <property type="entry name" value="Peptidase_C19_UCH"/>
</dbReference>